<accession>A0A967CC20</accession>
<comment type="similarity">
    <text evidence="1">Belongs to the intradiol ring-cleavage dioxygenase family.</text>
</comment>
<dbReference type="CDD" id="cd03459">
    <property type="entry name" value="3_4-PCD"/>
    <property type="match status" value="1"/>
</dbReference>
<reference evidence="5" key="1">
    <citation type="submission" date="2020-03" db="EMBL/GenBank/DDBJ databases">
        <title>Genome of Pelagibius litoralis DSM 21314T.</title>
        <authorList>
            <person name="Wang G."/>
        </authorList>
    </citation>
    <scope>NUCLEOTIDE SEQUENCE</scope>
    <source>
        <strain evidence="5">DSM 21314</strain>
    </source>
</reference>
<protein>
    <submittedName>
        <fullName evidence="5">Intradiol ring-cleavage dioxygenase</fullName>
    </submittedName>
</protein>
<evidence type="ECO:0000313" key="5">
    <source>
        <dbReference type="EMBL" id="NIA68669.1"/>
    </source>
</evidence>
<dbReference type="PANTHER" id="PTHR33711">
    <property type="entry name" value="DIOXYGENASE, PUTATIVE (AFU_ORTHOLOGUE AFUA_2G02910)-RELATED"/>
    <property type="match status" value="1"/>
</dbReference>
<dbReference type="Proteomes" id="UP000761264">
    <property type="component" value="Unassembled WGS sequence"/>
</dbReference>
<dbReference type="PROSITE" id="PS51318">
    <property type="entry name" value="TAT"/>
    <property type="match status" value="1"/>
</dbReference>
<dbReference type="Gene3D" id="2.60.130.10">
    <property type="entry name" value="Aromatic compound dioxygenase"/>
    <property type="match status" value="1"/>
</dbReference>
<dbReference type="Pfam" id="PF00775">
    <property type="entry name" value="Dioxygenase_C"/>
    <property type="match status" value="1"/>
</dbReference>
<dbReference type="InterPro" id="IPR039387">
    <property type="entry name" value="3_4-PCD"/>
</dbReference>
<keyword evidence="6" id="KW-1185">Reference proteome</keyword>
<dbReference type="InterPro" id="IPR006311">
    <property type="entry name" value="TAT_signal"/>
</dbReference>
<dbReference type="AlphaFoldDB" id="A0A967CC20"/>
<dbReference type="GO" id="GO:0008199">
    <property type="term" value="F:ferric iron binding"/>
    <property type="evidence" value="ECO:0007669"/>
    <property type="project" value="InterPro"/>
</dbReference>
<proteinExistence type="inferred from homology"/>
<dbReference type="GO" id="GO:0018578">
    <property type="term" value="F:protocatechuate 3,4-dioxygenase activity"/>
    <property type="evidence" value="ECO:0007669"/>
    <property type="project" value="InterPro"/>
</dbReference>
<evidence type="ECO:0000256" key="1">
    <source>
        <dbReference type="ARBA" id="ARBA00007825"/>
    </source>
</evidence>
<dbReference type="PANTHER" id="PTHR33711:SF10">
    <property type="entry name" value="INTRADIOL RING-CLEAVAGE DIOXYGENASES DOMAIN-CONTAINING PROTEIN"/>
    <property type="match status" value="1"/>
</dbReference>
<feature type="domain" description="Intradiol ring-cleavage dioxygenases" evidence="4">
    <location>
        <begin position="83"/>
        <end position="111"/>
    </location>
</feature>
<evidence type="ECO:0000256" key="2">
    <source>
        <dbReference type="ARBA" id="ARBA00022964"/>
    </source>
</evidence>
<keyword evidence="2 5" id="KW-0223">Dioxygenase</keyword>
<sequence length="226" mass="24456">MTKRKPVSRRRLLESSPVLGVGVLGALGLGISAGGRLAAAQTVLTPRQSPGPFYPERLPHDADQDLTQVEGRDRPASGQRVQISGRVADEAGRPLAGAVVEIWQCDAFGYYHHPRDRGGRADPNFQGYGRLLLGEDGRYRFTTIRPVAYPGRAPHIHFAVSGPGVSRLTTQMYLAGHAQNERDFLYNAIRDRAARKAVTVAFTAAESGQPAQGQFDLVLGRSLSAD</sequence>
<dbReference type="InterPro" id="IPR000627">
    <property type="entry name" value="Intradiol_dOase_C"/>
</dbReference>
<evidence type="ECO:0000256" key="3">
    <source>
        <dbReference type="ARBA" id="ARBA00023002"/>
    </source>
</evidence>
<comment type="caution">
    <text evidence="5">The sequence shown here is derived from an EMBL/GenBank/DDBJ whole genome shotgun (WGS) entry which is preliminary data.</text>
</comment>
<evidence type="ECO:0000259" key="4">
    <source>
        <dbReference type="PROSITE" id="PS00083"/>
    </source>
</evidence>
<organism evidence="5 6">
    <name type="scientific">Pelagibius litoralis</name>
    <dbReference type="NCBI Taxonomy" id="374515"/>
    <lineage>
        <taxon>Bacteria</taxon>
        <taxon>Pseudomonadati</taxon>
        <taxon>Pseudomonadota</taxon>
        <taxon>Alphaproteobacteria</taxon>
        <taxon>Rhodospirillales</taxon>
        <taxon>Rhodovibrionaceae</taxon>
        <taxon>Pelagibius</taxon>
    </lineage>
</organism>
<dbReference type="RefSeq" id="WP_167223487.1">
    <property type="nucleotide sequence ID" value="NZ_JAAQPH010000005.1"/>
</dbReference>
<dbReference type="SUPFAM" id="SSF49482">
    <property type="entry name" value="Aromatic compound dioxygenase"/>
    <property type="match status" value="1"/>
</dbReference>
<dbReference type="InterPro" id="IPR050770">
    <property type="entry name" value="Intradiol_RC_Dioxygenase"/>
</dbReference>
<gene>
    <name evidence="5" type="ORF">HBA54_08700</name>
</gene>
<name>A0A967CC20_9PROT</name>
<dbReference type="InterPro" id="IPR015889">
    <property type="entry name" value="Intradiol_dOase_core"/>
</dbReference>
<dbReference type="PROSITE" id="PS00083">
    <property type="entry name" value="INTRADIOL_DIOXYGENAS"/>
    <property type="match status" value="1"/>
</dbReference>
<dbReference type="EMBL" id="JAAQPH010000005">
    <property type="protein sequence ID" value="NIA68669.1"/>
    <property type="molecule type" value="Genomic_DNA"/>
</dbReference>
<keyword evidence="3" id="KW-0560">Oxidoreductase</keyword>
<evidence type="ECO:0000313" key="6">
    <source>
        <dbReference type="Proteomes" id="UP000761264"/>
    </source>
</evidence>